<organism evidence="4 5">
    <name type="scientific">Anaeroglobus geminatus F0357</name>
    <dbReference type="NCBI Taxonomy" id="861450"/>
    <lineage>
        <taxon>Bacteria</taxon>
        <taxon>Bacillati</taxon>
        <taxon>Bacillota</taxon>
        <taxon>Negativicutes</taxon>
        <taxon>Veillonellales</taxon>
        <taxon>Veillonellaceae</taxon>
        <taxon>Anaeroglobus</taxon>
    </lineage>
</organism>
<dbReference type="EMBL" id="AGCJ01000073">
    <property type="protein sequence ID" value="EHM39071.1"/>
    <property type="molecule type" value="Genomic_DNA"/>
</dbReference>
<evidence type="ECO:0000313" key="5">
    <source>
        <dbReference type="Proteomes" id="UP000005481"/>
    </source>
</evidence>
<dbReference type="OrthoDB" id="9783240at2"/>
<dbReference type="Pfam" id="PF13458">
    <property type="entry name" value="Peripla_BP_6"/>
    <property type="match status" value="1"/>
</dbReference>
<dbReference type="PANTHER" id="PTHR30483">
    <property type="entry name" value="LEUCINE-SPECIFIC-BINDING PROTEIN"/>
    <property type="match status" value="1"/>
</dbReference>
<dbReference type="Gene3D" id="3.40.50.2300">
    <property type="match status" value="2"/>
</dbReference>
<dbReference type="InterPro" id="IPR028081">
    <property type="entry name" value="Leu-bd"/>
</dbReference>
<dbReference type="SUPFAM" id="SSF53822">
    <property type="entry name" value="Periplasmic binding protein-like I"/>
    <property type="match status" value="1"/>
</dbReference>
<evidence type="ECO:0000256" key="2">
    <source>
        <dbReference type="ARBA" id="ARBA00022729"/>
    </source>
</evidence>
<dbReference type="PANTHER" id="PTHR30483:SF6">
    <property type="entry name" value="PERIPLASMIC BINDING PROTEIN OF ABC TRANSPORTER FOR NATURAL AMINO ACIDS"/>
    <property type="match status" value="1"/>
</dbReference>
<dbReference type="InterPro" id="IPR051010">
    <property type="entry name" value="BCAA_transport"/>
</dbReference>
<dbReference type="eggNOG" id="COG0683">
    <property type="taxonomic scope" value="Bacteria"/>
</dbReference>
<name>G9YJ27_9FIRM</name>
<evidence type="ECO:0000313" key="4">
    <source>
        <dbReference type="EMBL" id="EHM39071.1"/>
    </source>
</evidence>
<accession>G9YJ27</accession>
<comment type="caution">
    <text evidence="4">The sequence shown here is derived from an EMBL/GenBank/DDBJ whole genome shotgun (WGS) entry which is preliminary data.</text>
</comment>
<feature type="domain" description="Leucine-binding protein" evidence="3">
    <location>
        <begin position="46"/>
        <end position="367"/>
    </location>
</feature>
<keyword evidence="4" id="KW-0675">Receptor</keyword>
<dbReference type="HOGENOM" id="CLU_721215_0_0_9"/>
<evidence type="ECO:0000256" key="1">
    <source>
        <dbReference type="ARBA" id="ARBA00010062"/>
    </source>
</evidence>
<dbReference type="Proteomes" id="UP000005481">
    <property type="component" value="Unassembled WGS sequence"/>
</dbReference>
<sequence>MQKNKKTVFLSLLFMVIAAIGGGLHYRHTHSSARLGISLNGTDDGTMAALHAEQGVEMAADMLNEKGGVLGKPVQLISMNNKGTATGAATAMEDLHLRHVAAVIGPLREDLIDASVPVAESQNIALISPIATNRAWSYSAETGKPYNHVFQMALPPEREGAAMANFAATVLHKSKSLIICDNKNAASAEAAEAYAAFMNQDAPIADTATVTPENIVFHLQSAPYDSVYLPLPTDTAAAYVSAVRNGTLSVPVLGSSLWSEDDMADLLPLPYLNNLFFTDQYINDATYAPGETFAERYYEKYGTIPDKYAALSFDAAMLVAAAAEESASLNSADIAAALTKISNYNGATGTISVRADHSPDRKVHILTFWQGSAALLCRLAP</sequence>
<dbReference type="STRING" id="861450.HMPREF0080_01671"/>
<gene>
    <name evidence="4" type="ORF">HMPREF0080_01671</name>
</gene>
<keyword evidence="2" id="KW-0732">Signal</keyword>
<dbReference type="InterPro" id="IPR028082">
    <property type="entry name" value="Peripla_BP_I"/>
</dbReference>
<keyword evidence="5" id="KW-1185">Reference proteome</keyword>
<reference evidence="4 5" key="1">
    <citation type="submission" date="2011-08" db="EMBL/GenBank/DDBJ databases">
        <authorList>
            <person name="Weinstock G."/>
            <person name="Sodergren E."/>
            <person name="Clifton S."/>
            <person name="Fulton L."/>
            <person name="Fulton B."/>
            <person name="Courtney L."/>
            <person name="Fronick C."/>
            <person name="Harrison M."/>
            <person name="Strong C."/>
            <person name="Farmer C."/>
            <person name="Delahaunty K."/>
            <person name="Markovic C."/>
            <person name="Hall O."/>
            <person name="Minx P."/>
            <person name="Tomlinson C."/>
            <person name="Mitreva M."/>
            <person name="Hou S."/>
            <person name="Chen J."/>
            <person name="Wollam A."/>
            <person name="Pepin K.H."/>
            <person name="Johnson M."/>
            <person name="Bhonagiri V."/>
            <person name="Zhang X."/>
            <person name="Suruliraj S."/>
            <person name="Warren W."/>
            <person name="Chinwalla A."/>
            <person name="Mardis E.R."/>
            <person name="Wilson R.K."/>
        </authorList>
    </citation>
    <scope>NUCLEOTIDE SEQUENCE [LARGE SCALE GENOMIC DNA]</scope>
    <source>
        <strain evidence="4 5">F0357</strain>
    </source>
</reference>
<proteinExistence type="inferred from homology"/>
<evidence type="ECO:0000259" key="3">
    <source>
        <dbReference type="Pfam" id="PF13458"/>
    </source>
</evidence>
<dbReference type="AlphaFoldDB" id="G9YJ27"/>
<protein>
    <submittedName>
        <fullName evidence="4">Ligand-binding protein, receptor family</fullName>
    </submittedName>
</protein>
<comment type="similarity">
    <text evidence="1">Belongs to the leucine-binding protein family.</text>
</comment>
<dbReference type="RefSeq" id="WP_006790638.1">
    <property type="nucleotide sequence ID" value="NZ_JH417605.1"/>
</dbReference>